<dbReference type="Proteomes" id="UP000694856">
    <property type="component" value="Chromosome 17"/>
</dbReference>
<name>A0A8B8R7Y1_CAMFR</name>
<dbReference type="CTD" id="7871"/>
<dbReference type="Pfam" id="PF00498">
    <property type="entry name" value="FHA"/>
    <property type="match status" value="1"/>
</dbReference>
<keyword evidence="3" id="KW-1003">Cell membrane</keyword>
<evidence type="ECO:0000256" key="18">
    <source>
        <dbReference type="ARBA" id="ARBA00074026"/>
    </source>
</evidence>
<keyword evidence="11 21" id="KW-0472">Membrane</keyword>
<evidence type="ECO:0000256" key="12">
    <source>
        <dbReference type="ARBA" id="ARBA00023212"/>
    </source>
</evidence>
<evidence type="ECO:0000256" key="4">
    <source>
        <dbReference type="ARBA" id="ARBA00022490"/>
    </source>
</evidence>
<proteinExistence type="inferred from homology"/>
<dbReference type="CDD" id="cd22679">
    <property type="entry name" value="FHA_SLMAP"/>
    <property type="match status" value="1"/>
</dbReference>
<evidence type="ECO:0000256" key="9">
    <source>
        <dbReference type="ARBA" id="ARBA00023054"/>
    </source>
</evidence>
<keyword evidence="23" id="KW-1185">Reference proteome</keyword>
<evidence type="ECO:0000256" key="16">
    <source>
        <dbReference type="ARBA" id="ARBA00061687"/>
    </source>
</evidence>
<dbReference type="PROSITE" id="PS50006">
    <property type="entry name" value="FHA_DOMAIN"/>
    <property type="match status" value="1"/>
</dbReference>
<feature type="compositionally biased region" description="Basic and acidic residues" evidence="20">
    <location>
        <begin position="436"/>
        <end position="446"/>
    </location>
</feature>
<keyword evidence="5" id="KW-0597">Phosphoprotein</keyword>
<keyword evidence="9 19" id="KW-0175">Coiled coil</keyword>
<evidence type="ECO:0000256" key="3">
    <source>
        <dbReference type="ARBA" id="ARBA00022475"/>
    </source>
</evidence>
<dbReference type="GO" id="GO:0042383">
    <property type="term" value="C:sarcolemma"/>
    <property type="evidence" value="ECO:0007669"/>
    <property type="project" value="UniProtKB-SubCell"/>
</dbReference>
<evidence type="ECO:0000313" key="24">
    <source>
        <dbReference type="RefSeq" id="XP_032314098.1"/>
    </source>
</evidence>
<evidence type="ECO:0000256" key="7">
    <source>
        <dbReference type="ARBA" id="ARBA00022824"/>
    </source>
</evidence>
<evidence type="ECO:0000256" key="20">
    <source>
        <dbReference type="SAM" id="MobiDB-lite"/>
    </source>
</evidence>
<evidence type="ECO:0000259" key="22">
    <source>
        <dbReference type="PROSITE" id="PS50006"/>
    </source>
</evidence>
<dbReference type="CDD" id="cd21911">
    <property type="entry name" value="CC1_SLMAP"/>
    <property type="match status" value="1"/>
</dbReference>
<dbReference type="AlphaFoldDB" id="A0A8B8R7Y1"/>
<dbReference type="InterPro" id="IPR051176">
    <property type="entry name" value="Cent_Immune-Sig_Mod"/>
</dbReference>
<evidence type="ECO:0000256" key="6">
    <source>
        <dbReference type="ARBA" id="ARBA00022692"/>
    </source>
</evidence>
<evidence type="ECO:0000256" key="21">
    <source>
        <dbReference type="SAM" id="Phobius"/>
    </source>
</evidence>
<dbReference type="GeneID" id="102515347"/>
<evidence type="ECO:0000256" key="14">
    <source>
        <dbReference type="ARBA" id="ARBA00057671"/>
    </source>
</evidence>
<evidence type="ECO:0000313" key="23">
    <source>
        <dbReference type="Proteomes" id="UP000694856"/>
    </source>
</evidence>
<feature type="domain" description="FHA" evidence="22">
    <location>
        <begin position="28"/>
        <end position="85"/>
    </location>
</feature>
<evidence type="ECO:0000256" key="19">
    <source>
        <dbReference type="SAM" id="Coils"/>
    </source>
</evidence>
<evidence type="ECO:0000256" key="17">
    <source>
        <dbReference type="ARBA" id="ARBA00066015"/>
    </source>
</evidence>
<feature type="region of interest" description="Disordered" evidence="20">
    <location>
        <begin position="436"/>
        <end position="467"/>
    </location>
</feature>
<dbReference type="SMART" id="SM00240">
    <property type="entry name" value="FHA"/>
    <property type="match status" value="1"/>
</dbReference>
<evidence type="ECO:0000256" key="5">
    <source>
        <dbReference type="ARBA" id="ARBA00022553"/>
    </source>
</evidence>
<dbReference type="PANTHER" id="PTHR15715">
    <property type="entry name" value="CENTROSOMAL PROTEIN OF 170 KDA"/>
    <property type="match status" value="1"/>
</dbReference>
<dbReference type="FunFam" id="2.60.200.20:FF:000003">
    <property type="entry name" value="sarcolemmal membrane-associated protein isoform X2"/>
    <property type="match status" value="1"/>
</dbReference>
<dbReference type="GO" id="GO:0005789">
    <property type="term" value="C:endoplasmic reticulum membrane"/>
    <property type="evidence" value="ECO:0007669"/>
    <property type="project" value="UniProtKB-SubCell"/>
</dbReference>
<keyword evidence="4" id="KW-0963">Cytoplasm</keyword>
<evidence type="ECO:0000256" key="10">
    <source>
        <dbReference type="ARBA" id="ARBA00023128"/>
    </source>
</evidence>
<accession>A0A8B8R7Y1</accession>
<comment type="function">
    <text evidence="14">Associates with the striatin-interacting phosphatase and kinase (STRIPAK) core complex, forming the extended (SIKE1:SLMAP)STRIPAK complex. The (SIKE1:SLMAP)STRIPAK complex dephosphorylates STK3 leading to the inhibition of Hippo signaling and the control of cell growth. May play a role during myoblast fusion.</text>
</comment>
<feature type="coiled-coil region" evidence="19">
    <location>
        <begin position="172"/>
        <end position="199"/>
    </location>
</feature>
<evidence type="ECO:0000256" key="1">
    <source>
        <dbReference type="ARBA" id="ARBA00004163"/>
    </source>
</evidence>
<evidence type="ECO:0000256" key="15">
    <source>
        <dbReference type="ARBA" id="ARBA00060409"/>
    </source>
</evidence>
<comment type="similarity">
    <text evidence="16">Belongs to the SLMAP family.</text>
</comment>
<sequence length="828" mass="95255">MPSALAIFTCRPNSHPFQERHVYLDEPIKIGRSVARCRPAQNNATFDCKVLSRNHALVWFDHKTGKFYLQDTKSSNGTFINSQRLSRGSEESPPCEILSGDIIQFGVDVTENTRKVTHGCIVSTIKLFLPDGMEARLRSDVIHAPLPSPVEKVAANTPSMYSQELFQLSQYLQEALHREQMLEQKLATLQRLLAITQEASDTSWQALIDEDRLLSRLEVMGNQLQACSKNQTEDSLRKELIALQEDKHNYETTAKESLRRVLQEKIEVVRKLSEVERSLSNTEDECTHLKEMNERTQEELRELANKYNGAVNEIKDLSDKLKVAEGKQEEIQQKGQAEKKELQHKIDEMEEKEQELQAKIEALQADNDFTNERLTALQVRLEHLQEKTLKECSSLEHLLSKSGGDCTFIHQFIECQKKLIVEGHLTKVVEETKLSKENQARAKESDLSDTLSPSKEKSSDDTTDAQMDEQDLNEPLAKVSLLKDDLQGAQSEIETKQEIQHLRKELIEAQELARASKQKCFELQALLEEERKAYRNQVEESSKQIQVLQAQLQRLHVNIENLREEKDSEITSTRDKLLSARDEILLLHQAAEKAASERDTDIACLQEELKKVRAELERWRKAASDYEKEITSLQNSFQLRCQQCEDQQREETTRLQGELEKLRKEWNVLETECRSLKKENVLLSSELQRQEKELHNSQKQSLELTSDLSILQMTRKELENQVGSLKEQHLRDSADLKTLLSKAENQAKDVQKEYEKTQTVLSELKLKFEMTEQEKQSITDELKQCKDNLKLLREKGNNKPWPWMPMLAALVAVTAIVLYVPGLARASP</sequence>
<feature type="coiled-coil region" evidence="19">
    <location>
        <begin position="602"/>
        <end position="795"/>
    </location>
</feature>
<dbReference type="RefSeq" id="XP_032314098.1">
    <property type="nucleotide sequence ID" value="XM_032458207.1"/>
</dbReference>
<feature type="coiled-coil region" evidence="19">
    <location>
        <begin position="233"/>
        <end position="387"/>
    </location>
</feature>
<keyword evidence="6 21" id="KW-0812">Transmembrane</keyword>
<evidence type="ECO:0000256" key="13">
    <source>
        <dbReference type="ARBA" id="ARBA00046294"/>
    </source>
</evidence>
<feature type="transmembrane region" description="Helical" evidence="21">
    <location>
        <begin position="801"/>
        <end position="820"/>
    </location>
</feature>
<evidence type="ECO:0000256" key="8">
    <source>
        <dbReference type="ARBA" id="ARBA00022989"/>
    </source>
</evidence>
<evidence type="ECO:0000256" key="11">
    <source>
        <dbReference type="ARBA" id="ARBA00023136"/>
    </source>
</evidence>
<dbReference type="InterPro" id="IPR000253">
    <property type="entry name" value="FHA_dom"/>
</dbReference>
<dbReference type="Gene3D" id="2.60.200.20">
    <property type="match status" value="1"/>
</dbReference>
<dbReference type="InterPro" id="IPR008984">
    <property type="entry name" value="SMAD_FHA_dom_sf"/>
</dbReference>
<protein>
    <recommendedName>
        <fullName evidence="18">Sarcolemmal membrane-associated protein</fullName>
    </recommendedName>
</protein>
<reference evidence="24" key="1">
    <citation type="submission" date="2025-08" db="UniProtKB">
        <authorList>
            <consortium name="RefSeq"/>
        </authorList>
    </citation>
    <scope>IDENTIFICATION</scope>
    <source>
        <tissue evidence="24">Ear skin</tissue>
    </source>
</reference>
<comment type="subcellular location">
    <subcellularLocation>
        <location evidence="15">Cell membrane</location>
        <location evidence="15">Sarcolemma</location>
        <topology evidence="15">Single-pass type IV membrane protein</topology>
    </subcellularLocation>
    <subcellularLocation>
        <location evidence="2">Cytoplasm</location>
        <location evidence="2">Cytoskeleton</location>
        <location evidence="2">Microtubule organizing center</location>
        <location evidence="2">Centrosome</location>
    </subcellularLocation>
    <subcellularLocation>
        <location evidence="1">Endoplasmic reticulum membrane</location>
        <topology evidence="1">Single-pass type IV membrane protein</topology>
    </subcellularLocation>
    <subcellularLocation>
        <location evidence="13">Mitochondrion membrane</location>
        <topology evidence="13">Single-pass type IV membrane protein</topology>
    </subcellularLocation>
</comment>
<keyword evidence="8 21" id="KW-1133">Transmembrane helix</keyword>
<evidence type="ECO:0000256" key="2">
    <source>
        <dbReference type="ARBA" id="ARBA00004300"/>
    </source>
</evidence>
<gene>
    <name evidence="24" type="primary">SLMAP</name>
</gene>
<keyword evidence="10" id="KW-0496">Mitochondrion</keyword>
<organism evidence="23 24">
    <name type="scientific">Camelus ferus</name>
    <name type="common">Wild bactrian camel</name>
    <name type="synonym">Camelus bactrianus ferus</name>
    <dbReference type="NCBI Taxonomy" id="419612"/>
    <lineage>
        <taxon>Eukaryota</taxon>
        <taxon>Metazoa</taxon>
        <taxon>Chordata</taxon>
        <taxon>Craniata</taxon>
        <taxon>Vertebrata</taxon>
        <taxon>Euteleostomi</taxon>
        <taxon>Mammalia</taxon>
        <taxon>Eutheria</taxon>
        <taxon>Laurasiatheria</taxon>
        <taxon>Artiodactyla</taxon>
        <taxon>Tylopoda</taxon>
        <taxon>Camelidae</taxon>
        <taxon>Camelus</taxon>
    </lineage>
</organism>
<dbReference type="SUPFAM" id="SSF49879">
    <property type="entry name" value="SMAD/FHA domain"/>
    <property type="match status" value="1"/>
</dbReference>
<keyword evidence="7" id="KW-0256">Endoplasmic reticulum</keyword>
<dbReference type="GO" id="GO:0031966">
    <property type="term" value="C:mitochondrial membrane"/>
    <property type="evidence" value="ECO:0007669"/>
    <property type="project" value="UniProtKB-SubCell"/>
</dbReference>
<dbReference type="GO" id="GO:1900825">
    <property type="term" value="P:regulation of membrane depolarization during cardiac muscle cell action potential"/>
    <property type="evidence" value="ECO:0007669"/>
    <property type="project" value="TreeGrafter"/>
</dbReference>
<dbReference type="GO" id="GO:0005813">
    <property type="term" value="C:centrosome"/>
    <property type="evidence" value="ECO:0007669"/>
    <property type="project" value="UniProtKB-SubCell"/>
</dbReference>
<dbReference type="PANTHER" id="PTHR15715:SF22">
    <property type="entry name" value="SARCOLEMMAL MEMBRANE-ASSOCIATED PROTEIN"/>
    <property type="match status" value="1"/>
</dbReference>
<keyword evidence="12" id="KW-0206">Cytoskeleton</keyword>
<dbReference type="GO" id="GO:0072659">
    <property type="term" value="P:protein localization to plasma membrane"/>
    <property type="evidence" value="ECO:0007669"/>
    <property type="project" value="TreeGrafter"/>
</dbReference>
<comment type="subunit">
    <text evidence="17">Homodimer. Interacts with myosin. Interacts with SIKE1 and both associate with the STRIPAK core complex composed of PP2A catalytic and scaffolding subunits, the striatins (PP2A regulatory subunits), the striatin-associated proteins MOB4, STRIP1 and STRIP2, PDCD10 and members of the STE20 kinases, such as STK24 and STK26. Interacts (via FHA domain) with STK3 (when phosphorylated); the interaction associates STK3 with the STRIPAK complex.</text>
</comment>
<feature type="coiled-coil region" evidence="19">
    <location>
        <begin position="492"/>
        <end position="572"/>
    </location>
</feature>